<dbReference type="Pfam" id="PF12680">
    <property type="entry name" value="SnoaL_2"/>
    <property type="match status" value="1"/>
</dbReference>
<dbReference type="EMBL" id="PPSL01000005">
    <property type="protein sequence ID" value="PQJ09746.1"/>
    <property type="molecule type" value="Genomic_DNA"/>
</dbReference>
<dbReference type="Proteomes" id="UP000239872">
    <property type="component" value="Unassembled WGS sequence"/>
</dbReference>
<proteinExistence type="predicted"/>
<sequence>MPENDIINTIYSLFNSRQADAILAHFHNGVQWPNGWEGGIIHGKDAVREYWLRQWSEINPIVTPVTITTLNNGRVSVNVHQVVKDLKGMTIFDGVLDHIYTFRQGLVEKMEIA</sequence>
<dbReference type="GO" id="GO:0016853">
    <property type="term" value="F:isomerase activity"/>
    <property type="evidence" value="ECO:0007669"/>
    <property type="project" value="UniProtKB-KW"/>
</dbReference>
<dbReference type="OrthoDB" id="1353852at2"/>
<dbReference type="RefSeq" id="WP_105040518.1">
    <property type="nucleotide sequence ID" value="NZ_PPSL01000005.1"/>
</dbReference>
<evidence type="ECO:0000313" key="3">
    <source>
        <dbReference type="Proteomes" id="UP000239872"/>
    </source>
</evidence>
<keyword evidence="2" id="KW-0413">Isomerase</keyword>
<dbReference type="InterPro" id="IPR032710">
    <property type="entry name" value="NTF2-like_dom_sf"/>
</dbReference>
<evidence type="ECO:0000313" key="2">
    <source>
        <dbReference type="EMBL" id="PQJ09746.1"/>
    </source>
</evidence>
<reference evidence="2 3" key="1">
    <citation type="submission" date="2018-01" db="EMBL/GenBank/DDBJ databases">
        <title>A novel member of the phylum Bacteroidetes isolated from glacier ice.</title>
        <authorList>
            <person name="Liu Q."/>
            <person name="Xin Y.-H."/>
        </authorList>
    </citation>
    <scope>NUCLEOTIDE SEQUENCE [LARGE SCALE GENOMIC DNA]</scope>
    <source>
        <strain evidence="2 3">RB1R16</strain>
    </source>
</reference>
<dbReference type="Gene3D" id="3.10.450.50">
    <property type="match status" value="1"/>
</dbReference>
<accession>A0A2S7ST96</accession>
<dbReference type="InterPro" id="IPR037401">
    <property type="entry name" value="SnoaL-like"/>
</dbReference>
<keyword evidence="3" id="KW-1185">Reference proteome</keyword>
<dbReference type="AlphaFoldDB" id="A0A2S7ST96"/>
<dbReference type="SUPFAM" id="SSF54427">
    <property type="entry name" value="NTF2-like"/>
    <property type="match status" value="1"/>
</dbReference>
<gene>
    <name evidence="2" type="ORF">CJD36_017610</name>
</gene>
<comment type="caution">
    <text evidence="2">The sequence shown here is derived from an EMBL/GenBank/DDBJ whole genome shotgun (WGS) entry which is preliminary data.</text>
</comment>
<name>A0A2S7ST96_9BACT</name>
<feature type="domain" description="SnoaL-like" evidence="1">
    <location>
        <begin position="10"/>
        <end position="107"/>
    </location>
</feature>
<evidence type="ECO:0000259" key="1">
    <source>
        <dbReference type="Pfam" id="PF12680"/>
    </source>
</evidence>
<protein>
    <submittedName>
        <fullName evidence="2">Ketosteroid isomerase</fullName>
    </submittedName>
</protein>
<organism evidence="2 3">
    <name type="scientific">Flavipsychrobacter stenotrophus</name>
    <dbReference type="NCBI Taxonomy" id="2077091"/>
    <lineage>
        <taxon>Bacteria</taxon>
        <taxon>Pseudomonadati</taxon>
        <taxon>Bacteroidota</taxon>
        <taxon>Chitinophagia</taxon>
        <taxon>Chitinophagales</taxon>
        <taxon>Chitinophagaceae</taxon>
        <taxon>Flavipsychrobacter</taxon>
    </lineage>
</organism>